<dbReference type="Proteomes" id="UP001472677">
    <property type="component" value="Unassembled WGS sequence"/>
</dbReference>
<sequence>MHCSGQCYSKDIVWNWRLGGHYQIAPCWDKLTSTTENILEEDLISLGNGDIHLLEDDVPAGKADKIPFINFYD</sequence>
<accession>A0ABR2F729</accession>
<dbReference type="EMBL" id="JBBPBM010000008">
    <property type="protein sequence ID" value="KAK8572808.1"/>
    <property type="molecule type" value="Genomic_DNA"/>
</dbReference>
<proteinExistence type="predicted"/>
<comment type="caution">
    <text evidence="1">The sequence shown here is derived from an EMBL/GenBank/DDBJ whole genome shotgun (WGS) entry which is preliminary data.</text>
</comment>
<organism evidence="1 2">
    <name type="scientific">Hibiscus sabdariffa</name>
    <name type="common">roselle</name>
    <dbReference type="NCBI Taxonomy" id="183260"/>
    <lineage>
        <taxon>Eukaryota</taxon>
        <taxon>Viridiplantae</taxon>
        <taxon>Streptophyta</taxon>
        <taxon>Embryophyta</taxon>
        <taxon>Tracheophyta</taxon>
        <taxon>Spermatophyta</taxon>
        <taxon>Magnoliopsida</taxon>
        <taxon>eudicotyledons</taxon>
        <taxon>Gunneridae</taxon>
        <taxon>Pentapetalae</taxon>
        <taxon>rosids</taxon>
        <taxon>malvids</taxon>
        <taxon>Malvales</taxon>
        <taxon>Malvaceae</taxon>
        <taxon>Malvoideae</taxon>
        <taxon>Hibiscus</taxon>
    </lineage>
</organism>
<evidence type="ECO:0000313" key="2">
    <source>
        <dbReference type="Proteomes" id="UP001472677"/>
    </source>
</evidence>
<protein>
    <submittedName>
        <fullName evidence="1">Uncharacterized protein</fullName>
    </submittedName>
</protein>
<keyword evidence="2" id="KW-1185">Reference proteome</keyword>
<reference evidence="1 2" key="1">
    <citation type="journal article" date="2024" name="G3 (Bethesda)">
        <title>Genome assembly of Hibiscus sabdariffa L. provides insights into metabolisms of medicinal natural products.</title>
        <authorList>
            <person name="Kim T."/>
        </authorList>
    </citation>
    <scope>NUCLEOTIDE SEQUENCE [LARGE SCALE GENOMIC DNA]</scope>
    <source>
        <strain evidence="1">TK-2024</strain>
        <tissue evidence="1">Old leaves</tissue>
    </source>
</reference>
<evidence type="ECO:0000313" key="1">
    <source>
        <dbReference type="EMBL" id="KAK8572808.1"/>
    </source>
</evidence>
<name>A0ABR2F729_9ROSI</name>
<gene>
    <name evidence="1" type="ORF">V6N12_028850</name>
</gene>